<evidence type="ECO:0000313" key="7">
    <source>
        <dbReference type="Proteomes" id="UP000632222"/>
    </source>
</evidence>
<dbReference type="InterPro" id="IPR027417">
    <property type="entry name" value="P-loop_NTPase"/>
</dbReference>
<dbReference type="Gene3D" id="3.40.50.300">
    <property type="entry name" value="P-loop containing nucleotide triphosphate hydrolases"/>
    <property type="match status" value="1"/>
</dbReference>
<comment type="similarity">
    <text evidence="1">Belongs to the ABC transporter superfamily.</text>
</comment>
<dbReference type="PANTHER" id="PTHR43335:SF2">
    <property type="entry name" value="ABC TRANSPORTER, ATP-BINDING PROTEIN"/>
    <property type="match status" value="1"/>
</dbReference>
<keyword evidence="2" id="KW-0813">Transport</keyword>
<dbReference type="InterPro" id="IPR003439">
    <property type="entry name" value="ABC_transporter-like_ATP-bd"/>
</dbReference>
<dbReference type="CDD" id="cd03264">
    <property type="entry name" value="ABC_drug_resistance_like"/>
    <property type="match status" value="1"/>
</dbReference>
<dbReference type="Proteomes" id="UP000632222">
    <property type="component" value="Unassembled WGS sequence"/>
</dbReference>
<evidence type="ECO:0000256" key="2">
    <source>
        <dbReference type="ARBA" id="ARBA00022448"/>
    </source>
</evidence>
<evidence type="ECO:0000256" key="1">
    <source>
        <dbReference type="ARBA" id="ARBA00005417"/>
    </source>
</evidence>
<name>A0ABQ2DDX8_9DEIO</name>
<keyword evidence="3" id="KW-0547">Nucleotide-binding</keyword>
<dbReference type="PRINTS" id="PR01868">
    <property type="entry name" value="ABCEFAMILY"/>
</dbReference>
<reference evidence="7" key="1">
    <citation type="journal article" date="2019" name="Int. J. Syst. Evol. Microbiol.">
        <title>The Global Catalogue of Microorganisms (GCM) 10K type strain sequencing project: providing services to taxonomists for standard genome sequencing and annotation.</title>
        <authorList>
            <consortium name="The Broad Institute Genomics Platform"/>
            <consortium name="The Broad Institute Genome Sequencing Center for Infectious Disease"/>
            <person name="Wu L."/>
            <person name="Ma J."/>
        </authorList>
    </citation>
    <scope>NUCLEOTIDE SEQUENCE [LARGE SCALE GENOMIC DNA]</scope>
    <source>
        <strain evidence="7">JCM 14370</strain>
    </source>
</reference>
<gene>
    <name evidence="6" type="ORF">GCM10008938_46090</name>
</gene>
<sequence>MDFRIEHLTHRYSKEKTALQDVNLQLQPGIIGLLGPNGAGKSSLIRILATLTRPTEGKLLWQGQDITRNPQILRSRLGYLPQDFNAYPNLSPLEFLDYVSALKNIPAAKARKRSLELLEALNLSSALHRPIGDFSGGMRQRVGIAQALLGDPELLILDEPTVGLDPEERVRFRQLLLSLAKDRIILISTHIVSDLESAARQVVLLSQGQVVFQNETKTLQDSMKGKVWNLLVSEQDLPEVQSRYTISASVQQEDGVLVRVLSQTAPSSKAVAAVPTLEDAYLFYTRKEEVPRAQLAPRLG</sequence>
<dbReference type="Pfam" id="PF00005">
    <property type="entry name" value="ABC_tran"/>
    <property type="match status" value="1"/>
</dbReference>
<dbReference type="InterPro" id="IPR003593">
    <property type="entry name" value="AAA+_ATPase"/>
</dbReference>
<dbReference type="PROSITE" id="PS50893">
    <property type="entry name" value="ABC_TRANSPORTER_2"/>
    <property type="match status" value="1"/>
</dbReference>
<proteinExistence type="inferred from homology"/>
<organism evidence="6 7">
    <name type="scientific">Deinococcus roseus</name>
    <dbReference type="NCBI Taxonomy" id="392414"/>
    <lineage>
        <taxon>Bacteria</taxon>
        <taxon>Thermotogati</taxon>
        <taxon>Deinococcota</taxon>
        <taxon>Deinococci</taxon>
        <taxon>Deinococcales</taxon>
        <taxon>Deinococcaceae</taxon>
        <taxon>Deinococcus</taxon>
    </lineage>
</organism>
<protein>
    <submittedName>
        <fullName evidence="6">ABC transporter ATP-binding protein</fullName>
    </submittedName>
</protein>
<dbReference type="EMBL" id="BMOD01000031">
    <property type="protein sequence ID" value="GGJ54816.1"/>
    <property type="molecule type" value="Genomic_DNA"/>
</dbReference>
<dbReference type="PROSITE" id="PS00211">
    <property type="entry name" value="ABC_TRANSPORTER_1"/>
    <property type="match status" value="1"/>
</dbReference>
<evidence type="ECO:0000256" key="3">
    <source>
        <dbReference type="ARBA" id="ARBA00022741"/>
    </source>
</evidence>
<comment type="caution">
    <text evidence="6">The sequence shown here is derived from an EMBL/GenBank/DDBJ whole genome shotgun (WGS) entry which is preliminary data.</text>
</comment>
<keyword evidence="4 6" id="KW-0067">ATP-binding</keyword>
<dbReference type="RefSeq" id="WP_189007694.1">
    <property type="nucleotide sequence ID" value="NZ_BMOD01000031.1"/>
</dbReference>
<evidence type="ECO:0000313" key="6">
    <source>
        <dbReference type="EMBL" id="GGJ54816.1"/>
    </source>
</evidence>
<dbReference type="InterPro" id="IPR013283">
    <property type="entry name" value="RLI1"/>
</dbReference>
<dbReference type="InterPro" id="IPR017871">
    <property type="entry name" value="ABC_transporter-like_CS"/>
</dbReference>
<evidence type="ECO:0000256" key="4">
    <source>
        <dbReference type="ARBA" id="ARBA00022840"/>
    </source>
</evidence>
<accession>A0ABQ2DDX8</accession>
<evidence type="ECO:0000259" key="5">
    <source>
        <dbReference type="PROSITE" id="PS50893"/>
    </source>
</evidence>
<feature type="domain" description="ABC transporter" evidence="5">
    <location>
        <begin position="3"/>
        <end position="232"/>
    </location>
</feature>
<dbReference type="PANTHER" id="PTHR43335">
    <property type="entry name" value="ABC TRANSPORTER, ATP-BINDING PROTEIN"/>
    <property type="match status" value="1"/>
</dbReference>
<dbReference type="SUPFAM" id="SSF52540">
    <property type="entry name" value="P-loop containing nucleoside triphosphate hydrolases"/>
    <property type="match status" value="1"/>
</dbReference>
<keyword evidence="7" id="KW-1185">Reference proteome</keyword>
<dbReference type="GO" id="GO:0005524">
    <property type="term" value="F:ATP binding"/>
    <property type="evidence" value="ECO:0007669"/>
    <property type="project" value="UniProtKB-KW"/>
</dbReference>
<dbReference type="SMART" id="SM00382">
    <property type="entry name" value="AAA"/>
    <property type="match status" value="1"/>
</dbReference>